<dbReference type="InterPro" id="IPR002508">
    <property type="entry name" value="MurNAc-LAA_cat"/>
</dbReference>
<evidence type="ECO:0000259" key="2">
    <source>
        <dbReference type="SMART" id="SM00646"/>
    </source>
</evidence>
<dbReference type="Gene3D" id="3.40.630.40">
    <property type="entry name" value="Zn-dependent exopeptidases"/>
    <property type="match status" value="1"/>
</dbReference>
<feature type="domain" description="MurNAc-LAA" evidence="2">
    <location>
        <begin position="113"/>
        <end position="226"/>
    </location>
</feature>
<dbReference type="CDD" id="cd02696">
    <property type="entry name" value="MurNAc-LAA"/>
    <property type="match status" value="1"/>
</dbReference>
<dbReference type="Proteomes" id="UP001519308">
    <property type="component" value="Unassembled WGS sequence"/>
</dbReference>
<dbReference type="SMART" id="SM00646">
    <property type="entry name" value="Ami_3"/>
    <property type="match status" value="1"/>
</dbReference>
<comment type="caution">
    <text evidence="3">The sequence shown here is derived from an EMBL/GenBank/DDBJ whole genome shotgun (WGS) entry which is preliminary data.</text>
</comment>
<organism evidence="3 4">
    <name type="scientific">Clostridium punense</name>
    <dbReference type="NCBI Taxonomy" id="1054297"/>
    <lineage>
        <taxon>Bacteria</taxon>
        <taxon>Bacillati</taxon>
        <taxon>Bacillota</taxon>
        <taxon>Clostridia</taxon>
        <taxon>Eubacteriales</taxon>
        <taxon>Clostridiaceae</taxon>
        <taxon>Clostridium</taxon>
    </lineage>
</organism>
<proteinExistence type="predicted"/>
<protein>
    <submittedName>
        <fullName evidence="3">N-acetylmuramoyl-L-alanine amidase</fullName>
        <ecNumber evidence="3">3.5.1.28</ecNumber>
    </submittedName>
</protein>
<reference evidence="3 4" key="1">
    <citation type="submission" date="2021-03" db="EMBL/GenBank/DDBJ databases">
        <title>Genomic Encyclopedia of Type Strains, Phase IV (KMG-IV): sequencing the most valuable type-strain genomes for metagenomic binning, comparative biology and taxonomic classification.</title>
        <authorList>
            <person name="Goeker M."/>
        </authorList>
    </citation>
    <scope>NUCLEOTIDE SEQUENCE [LARGE SCALE GENOMIC DNA]</scope>
    <source>
        <strain evidence="3 4">DSM 28650</strain>
    </source>
</reference>
<gene>
    <name evidence="3" type="ORF">J2Z44_001490</name>
</gene>
<dbReference type="EMBL" id="JAGGLL010000009">
    <property type="protein sequence ID" value="MBP2021694.1"/>
    <property type="molecule type" value="Genomic_DNA"/>
</dbReference>
<dbReference type="SUPFAM" id="SSF53187">
    <property type="entry name" value="Zn-dependent exopeptidases"/>
    <property type="match status" value="1"/>
</dbReference>
<dbReference type="RefSeq" id="WP_021285463.1">
    <property type="nucleotide sequence ID" value="NZ_JAGGLL010000009.1"/>
</dbReference>
<dbReference type="PANTHER" id="PTHR30404:SF0">
    <property type="entry name" value="N-ACETYLMURAMOYL-L-ALANINE AMIDASE AMIC"/>
    <property type="match status" value="1"/>
</dbReference>
<keyword evidence="1 3" id="KW-0378">Hydrolase</keyword>
<evidence type="ECO:0000256" key="1">
    <source>
        <dbReference type="ARBA" id="ARBA00022801"/>
    </source>
</evidence>
<dbReference type="Pfam" id="PF01520">
    <property type="entry name" value="Amidase_3"/>
    <property type="match status" value="1"/>
</dbReference>
<accession>A0ABS4K4X8</accession>
<sequence length="234" mass="26393">MIKNKRLFVILSVVILALSLIFTINFKSFLSVFEDSTTRVILIDPGHGGIDGGACSSDGVCEKNINLSISLKLDELLKKDGYKVVLTRYEDSGLYTEGKSVRDKKIEDLNKRVAMKKDTECDLFVSIHLNKFPQADCKGAQVWYSRHEDSMNFANLVQENLITDLDPSNKRKAKPAETHYKVLRSNDTMPGVIVECGFLSNNEEAKKLSTDEYQTKIAESLYKSISMYFKNGEN</sequence>
<dbReference type="InterPro" id="IPR050695">
    <property type="entry name" value="N-acetylmuramoyl_amidase_3"/>
</dbReference>
<dbReference type="NCBIfam" id="TIGR02883">
    <property type="entry name" value="spore_cwlD"/>
    <property type="match status" value="1"/>
</dbReference>
<dbReference type="PANTHER" id="PTHR30404">
    <property type="entry name" value="N-ACETYLMURAMOYL-L-ALANINE AMIDASE"/>
    <property type="match status" value="1"/>
</dbReference>
<keyword evidence="4" id="KW-1185">Reference proteome</keyword>
<evidence type="ECO:0000313" key="4">
    <source>
        <dbReference type="Proteomes" id="UP001519308"/>
    </source>
</evidence>
<dbReference type="EC" id="3.5.1.28" evidence="3"/>
<dbReference type="GO" id="GO:0008745">
    <property type="term" value="F:N-acetylmuramoyl-L-alanine amidase activity"/>
    <property type="evidence" value="ECO:0007669"/>
    <property type="project" value="UniProtKB-EC"/>
</dbReference>
<evidence type="ECO:0000313" key="3">
    <source>
        <dbReference type="EMBL" id="MBP2021694.1"/>
    </source>
</evidence>
<dbReference type="InterPro" id="IPR014234">
    <property type="entry name" value="Spore_CwlD"/>
</dbReference>
<name>A0ABS4K4X8_9CLOT</name>